<reference evidence="11" key="1">
    <citation type="journal article" date="2023" name="G3 (Bethesda)">
        <title>Whole genome assembly and annotation of the endangered Caribbean coral Acropora cervicornis.</title>
        <authorList>
            <person name="Selwyn J.D."/>
            <person name="Vollmer S.V."/>
        </authorList>
    </citation>
    <scope>NUCLEOTIDE SEQUENCE</scope>
    <source>
        <strain evidence="11">K2</strain>
    </source>
</reference>
<dbReference type="GO" id="GO:0005737">
    <property type="term" value="C:cytoplasm"/>
    <property type="evidence" value="ECO:0007669"/>
    <property type="project" value="UniProtKB-ARBA"/>
</dbReference>
<comment type="similarity">
    <text evidence="8 9">Belongs to the SFT2 family.</text>
</comment>
<evidence type="ECO:0000256" key="10">
    <source>
        <dbReference type="SAM" id="MobiDB-lite"/>
    </source>
</evidence>
<dbReference type="Proteomes" id="UP001249851">
    <property type="component" value="Unassembled WGS sequence"/>
</dbReference>
<keyword evidence="3 9" id="KW-0813">Transport</keyword>
<evidence type="ECO:0000256" key="7">
    <source>
        <dbReference type="ARBA" id="ARBA00023136"/>
    </source>
</evidence>
<feature type="region of interest" description="Disordered" evidence="10">
    <location>
        <begin position="107"/>
        <end position="128"/>
    </location>
</feature>
<evidence type="ECO:0000313" key="11">
    <source>
        <dbReference type="EMBL" id="KAK2557619.1"/>
    </source>
</evidence>
<dbReference type="AlphaFoldDB" id="A0AAD9QAH3"/>
<comment type="caution">
    <text evidence="11">The sequence shown here is derived from an EMBL/GenBank/DDBJ whole genome shotgun (WGS) entry which is preliminary data.</text>
</comment>
<dbReference type="GO" id="GO:0015031">
    <property type="term" value="P:protein transport"/>
    <property type="evidence" value="ECO:0007669"/>
    <property type="project" value="UniProtKB-KW"/>
</dbReference>
<dbReference type="GO" id="GO:0016020">
    <property type="term" value="C:membrane"/>
    <property type="evidence" value="ECO:0007669"/>
    <property type="project" value="UniProtKB-SubCell"/>
</dbReference>
<feature type="transmembrane region" description="Helical" evidence="9">
    <location>
        <begin position="159"/>
        <end position="182"/>
    </location>
</feature>
<dbReference type="InterPro" id="IPR011691">
    <property type="entry name" value="Vesicle_transpt_SFT2"/>
</dbReference>
<keyword evidence="12" id="KW-1185">Reference proteome</keyword>
<dbReference type="InterPro" id="IPR007305">
    <property type="entry name" value="Vesicle_transpt_Got1/SFT2"/>
</dbReference>
<evidence type="ECO:0000256" key="2">
    <source>
        <dbReference type="ARBA" id="ARBA00004141"/>
    </source>
</evidence>
<organism evidence="11 12">
    <name type="scientific">Acropora cervicornis</name>
    <name type="common">Staghorn coral</name>
    <dbReference type="NCBI Taxonomy" id="6130"/>
    <lineage>
        <taxon>Eukaryota</taxon>
        <taxon>Metazoa</taxon>
        <taxon>Cnidaria</taxon>
        <taxon>Anthozoa</taxon>
        <taxon>Hexacorallia</taxon>
        <taxon>Scleractinia</taxon>
        <taxon>Astrocoeniina</taxon>
        <taxon>Acroporidae</taxon>
        <taxon>Acropora</taxon>
    </lineage>
</organism>
<sequence>MNNCCPSTVPTDGHHIVFSSILNGPIRCETCDKDTDKDDQILILALSTFNNSATNKDGNFRVGHRALCFKQSDIDFMIVVIPVRFVKCSMDLERKVSALKDFASFGTSPSKNGLSSPRSNPHSQNSFASSQNGWGNWFVKGEKDPILPSLSRTQRITGFFLCLVMGIFCFAVAGFVAPFLLLKARKFVLLYTMGSLLTIGSFSLLWGPVNHVKHLCSFGRLPFTAAYFGSMFATLYMAIIVKSTVLTAVCAVLQIIALIWYFVSYIPGGSTGMKFFTKLFSSAVSKTVSSTLPVYLQ</sequence>
<dbReference type="PANTHER" id="PTHR23137:SF36">
    <property type="entry name" value="VESICLE TRANSPORT PROTEIN SFT2C"/>
    <property type="match status" value="1"/>
</dbReference>
<keyword evidence="6 9" id="KW-1133">Transmembrane helix</keyword>
<protein>
    <recommendedName>
        <fullName evidence="9">Vesicle transport protein</fullName>
    </recommendedName>
</protein>
<proteinExistence type="inferred from homology"/>
<evidence type="ECO:0000256" key="1">
    <source>
        <dbReference type="ARBA" id="ARBA00003566"/>
    </source>
</evidence>
<dbReference type="PANTHER" id="PTHR23137">
    <property type="entry name" value="VESICLE TRANSPORT PROTEIN-RELATED"/>
    <property type="match status" value="1"/>
</dbReference>
<evidence type="ECO:0000256" key="4">
    <source>
        <dbReference type="ARBA" id="ARBA00022692"/>
    </source>
</evidence>
<dbReference type="EMBL" id="JARQWQ010000048">
    <property type="protein sequence ID" value="KAK2557619.1"/>
    <property type="molecule type" value="Genomic_DNA"/>
</dbReference>
<evidence type="ECO:0000256" key="3">
    <source>
        <dbReference type="ARBA" id="ARBA00022448"/>
    </source>
</evidence>
<keyword evidence="7 9" id="KW-0472">Membrane</keyword>
<comment type="function">
    <text evidence="1 9">May be involved in fusion of retrograde transport vesicles derived from an endocytic compartment with the Golgi complex.</text>
</comment>
<comment type="subcellular location">
    <subcellularLocation>
        <location evidence="2 9">Membrane</location>
        <topology evidence="2 9">Multi-pass membrane protein</topology>
    </subcellularLocation>
</comment>
<evidence type="ECO:0000256" key="8">
    <source>
        <dbReference type="ARBA" id="ARBA00025800"/>
    </source>
</evidence>
<evidence type="ECO:0000256" key="5">
    <source>
        <dbReference type="ARBA" id="ARBA00022927"/>
    </source>
</evidence>
<accession>A0AAD9QAH3</accession>
<keyword evidence="4 9" id="KW-0812">Transmembrane</keyword>
<feature type="transmembrane region" description="Helical" evidence="9">
    <location>
        <begin position="221"/>
        <end position="239"/>
    </location>
</feature>
<dbReference type="Pfam" id="PF04178">
    <property type="entry name" value="Got1"/>
    <property type="match status" value="1"/>
</dbReference>
<keyword evidence="5 9" id="KW-0653">Protein transport</keyword>
<reference evidence="11" key="2">
    <citation type="journal article" date="2023" name="Science">
        <title>Genomic signatures of disease resistance in endangered staghorn corals.</title>
        <authorList>
            <person name="Vollmer S.V."/>
            <person name="Selwyn J.D."/>
            <person name="Despard B.A."/>
            <person name="Roesel C.L."/>
        </authorList>
    </citation>
    <scope>NUCLEOTIDE SEQUENCE</scope>
    <source>
        <strain evidence="11">K2</strain>
    </source>
</reference>
<evidence type="ECO:0000313" key="12">
    <source>
        <dbReference type="Proteomes" id="UP001249851"/>
    </source>
</evidence>
<name>A0AAD9QAH3_ACRCE</name>
<dbReference type="GO" id="GO:0016192">
    <property type="term" value="P:vesicle-mediated transport"/>
    <property type="evidence" value="ECO:0007669"/>
    <property type="project" value="InterPro"/>
</dbReference>
<feature type="transmembrane region" description="Helical" evidence="9">
    <location>
        <begin position="245"/>
        <end position="263"/>
    </location>
</feature>
<gene>
    <name evidence="11" type="ORF">P5673_019973</name>
</gene>
<evidence type="ECO:0000256" key="6">
    <source>
        <dbReference type="ARBA" id="ARBA00022989"/>
    </source>
</evidence>
<feature type="transmembrane region" description="Helical" evidence="9">
    <location>
        <begin position="188"/>
        <end position="209"/>
    </location>
</feature>
<evidence type="ECO:0000256" key="9">
    <source>
        <dbReference type="RuleBase" id="RU363111"/>
    </source>
</evidence>
<dbReference type="GO" id="GO:0012505">
    <property type="term" value="C:endomembrane system"/>
    <property type="evidence" value="ECO:0007669"/>
    <property type="project" value="UniProtKB-ARBA"/>
</dbReference>